<sequence length="155" mass="17526">MTDLYAVRVLAVDPPRRRIQLRVTAINPDVWDSPLPNDAKFFLRDLEDDEAILDLLLDEDDGVDDDFVESVERTATRNYPFTAKAKARLFESGRGFPREDEGPFNEMSPESAAALVHCEEIRVGADYDVVVTDSRLIEHLEAGNWWRTAAYPGAD</sequence>
<keyword evidence="2" id="KW-1185">Reference proteome</keyword>
<gene>
    <name evidence="1" type="ORF">ACFOY2_42050</name>
</gene>
<dbReference type="RefSeq" id="WP_379533724.1">
    <property type="nucleotide sequence ID" value="NZ_JBHSBI010000030.1"/>
</dbReference>
<evidence type="ECO:0000313" key="1">
    <source>
        <dbReference type="EMBL" id="MFC4013870.1"/>
    </source>
</evidence>
<dbReference type="Proteomes" id="UP001595851">
    <property type="component" value="Unassembled WGS sequence"/>
</dbReference>
<accession>A0ABV8GLV0</accession>
<comment type="caution">
    <text evidence="1">The sequence shown here is derived from an EMBL/GenBank/DDBJ whole genome shotgun (WGS) entry which is preliminary data.</text>
</comment>
<evidence type="ECO:0000313" key="2">
    <source>
        <dbReference type="Proteomes" id="UP001595851"/>
    </source>
</evidence>
<protein>
    <submittedName>
        <fullName evidence="1">Uncharacterized protein</fullName>
    </submittedName>
</protein>
<dbReference type="EMBL" id="JBHSBI010000030">
    <property type="protein sequence ID" value="MFC4013870.1"/>
    <property type="molecule type" value="Genomic_DNA"/>
</dbReference>
<reference evidence="2" key="1">
    <citation type="journal article" date="2019" name="Int. J. Syst. Evol. Microbiol.">
        <title>The Global Catalogue of Microorganisms (GCM) 10K type strain sequencing project: providing services to taxonomists for standard genome sequencing and annotation.</title>
        <authorList>
            <consortium name="The Broad Institute Genomics Platform"/>
            <consortium name="The Broad Institute Genome Sequencing Center for Infectious Disease"/>
            <person name="Wu L."/>
            <person name="Ma J."/>
        </authorList>
    </citation>
    <scope>NUCLEOTIDE SEQUENCE [LARGE SCALE GENOMIC DNA]</scope>
    <source>
        <strain evidence="2">TBRC 1276</strain>
    </source>
</reference>
<name>A0ABV8GLV0_9ACTN</name>
<proteinExistence type="predicted"/>
<organism evidence="1 2">
    <name type="scientific">Nonomuraea purpurea</name>
    <dbReference type="NCBI Taxonomy" id="1849276"/>
    <lineage>
        <taxon>Bacteria</taxon>
        <taxon>Bacillati</taxon>
        <taxon>Actinomycetota</taxon>
        <taxon>Actinomycetes</taxon>
        <taxon>Streptosporangiales</taxon>
        <taxon>Streptosporangiaceae</taxon>
        <taxon>Nonomuraea</taxon>
    </lineage>
</organism>